<dbReference type="PROSITE" id="PS50949">
    <property type="entry name" value="HTH_GNTR"/>
    <property type="match status" value="1"/>
</dbReference>
<keyword evidence="2" id="KW-0238">DNA-binding</keyword>
<dbReference type="SUPFAM" id="SSF46785">
    <property type="entry name" value="Winged helix' DNA-binding domain"/>
    <property type="match status" value="1"/>
</dbReference>
<dbReference type="InterPro" id="IPR000524">
    <property type="entry name" value="Tscrpt_reg_HTH_GntR"/>
</dbReference>
<reference evidence="5" key="1">
    <citation type="submission" date="2021-11" db="EMBL/GenBank/DDBJ databases">
        <authorList>
            <person name="Qingchun L."/>
            <person name="Dong Z."/>
            <person name="Zongwei Q."/>
            <person name="Jia Z."/>
            <person name="Duotao L."/>
        </authorList>
    </citation>
    <scope>NUCLEOTIDE SEQUENCE</scope>
    <source>
        <strain evidence="5">WLY-B-L2</strain>
    </source>
</reference>
<evidence type="ECO:0000313" key="6">
    <source>
        <dbReference type="Proteomes" id="UP001165422"/>
    </source>
</evidence>
<dbReference type="CDD" id="cd07377">
    <property type="entry name" value="WHTH_GntR"/>
    <property type="match status" value="1"/>
</dbReference>
<proteinExistence type="predicted"/>
<keyword evidence="3" id="KW-0804">Transcription</keyword>
<comment type="caution">
    <text evidence="5">The sequence shown here is derived from an EMBL/GenBank/DDBJ whole genome shotgun (WGS) entry which is preliminary data.</text>
</comment>
<dbReference type="EMBL" id="JAJJPB010000018">
    <property type="protein sequence ID" value="MCC9295789.1"/>
    <property type="molecule type" value="Genomic_DNA"/>
</dbReference>
<dbReference type="InterPro" id="IPR036390">
    <property type="entry name" value="WH_DNA-bd_sf"/>
</dbReference>
<dbReference type="Gene3D" id="1.10.10.10">
    <property type="entry name" value="Winged helix-like DNA-binding domain superfamily/Winged helix DNA-binding domain"/>
    <property type="match status" value="1"/>
</dbReference>
<gene>
    <name evidence="5" type="ORF">LN736_13055</name>
</gene>
<evidence type="ECO:0000313" key="5">
    <source>
        <dbReference type="EMBL" id="MCC9295789.1"/>
    </source>
</evidence>
<accession>A0ABS8N7K5</accession>
<keyword evidence="6" id="KW-1185">Reference proteome</keyword>
<protein>
    <submittedName>
        <fullName evidence="5">GntR family transcriptional regulator</fullName>
    </submittedName>
</protein>
<dbReference type="PANTHER" id="PTHR38445:SF7">
    <property type="entry name" value="GNTR-FAMILY TRANSCRIPTIONAL REGULATOR"/>
    <property type="match status" value="1"/>
</dbReference>
<organism evidence="5 6">
    <name type="scientific">Clostridium aromativorans</name>
    <dbReference type="NCBI Taxonomy" id="2836848"/>
    <lineage>
        <taxon>Bacteria</taxon>
        <taxon>Bacillati</taxon>
        <taxon>Bacillota</taxon>
        <taxon>Clostridia</taxon>
        <taxon>Eubacteriales</taxon>
        <taxon>Clostridiaceae</taxon>
        <taxon>Clostridium</taxon>
    </lineage>
</organism>
<dbReference type="Pfam" id="PF00392">
    <property type="entry name" value="GntR"/>
    <property type="match status" value="1"/>
</dbReference>
<dbReference type="PANTHER" id="PTHR38445">
    <property type="entry name" value="HTH-TYPE TRANSCRIPTIONAL REPRESSOR YTRA"/>
    <property type="match status" value="1"/>
</dbReference>
<evidence type="ECO:0000256" key="2">
    <source>
        <dbReference type="ARBA" id="ARBA00023125"/>
    </source>
</evidence>
<dbReference type="Proteomes" id="UP001165422">
    <property type="component" value="Unassembled WGS sequence"/>
</dbReference>
<evidence type="ECO:0000256" key="1">
    <source>
        <dbReference type="ARBA" id="ARBA00023015"/>
    </source>
</evidence>
<name>A0ABS8N7K5_9CLOT</name>
<dbReference type="SMART" id="SM00345">
    <property type="entry name" value="HTH_GNTR"/>
    <property type="match status" value="1"/>
</dbReference>
<evidence type="ECO:0000256" key="3">
    <source>
        <dbReference type="ARBA" id="ARBA00023163"/>
    </source>
</evidence>
<sequence length="124" mass="14274">MNIIISNISKDPIYEQITKQIKDNIIKGSISEGELLPSIRNLARELKISVITTKRAYEELEREGFIETVPGKGSYVSSQNKDLLREKKIKSIEDKLMEAIEESKIIDLTKKDLEEMLDILYDNM</sequence>
<dbReference type="RefSeq" id="WP_150355798.1">
    <property type="nucleotide sequence ID" value="NZ_JAJJPB010000018.1"/>
</dbReference>
<evidence type="ECO:0000259" key="4">
    <source>
        <dbReference type="PROSITE" id="PS50949"/>
    </source>
</evidence>
<feature type="domain" description="HTH gntR-type" evidence="4">
    <location>
        <begin position="11"/>
        <end position="79"/>
    </location>
</feature>
<keyword evidence="1" id="KW-0805">Transcription regulation</keyword>
<dbReference type="InterPro" id="IPR036388">
    <property type="entry name" value="WH-like_DNA-bd_sf"/>
</dbReference>